<dbReference type="InterPro" id="IPR015847">
    <property type="entry name" value="ExoRNase_PH_dom2"/>
</dbReference>
<dbReference type="GO" id="GO:0006396">
    <property type="term" value="P:RNA processing"/>
    <property type="evidence" value="ECO:0007669"/>
    <property type="project" value="InterPro"/>
</dbReference>
<dbReference type="Gene3D" id="3.30.230.70">
    <property type="entry name" value="GHMP Kinase, N-terminal domain"/>
    <property type="match status" value="2"/>
</dbReference>
<dbReference type="InterPro" id="IPR036612">
    <property type="entry name" value="KH_dom_type_1_sf"/>
</dbReference>
<keyword evidence="12" id="KW-1185">Reference proteome</keyword>
<evidence type="ECO:0000256" key="8">
    <source>
        <dbReference type="ARBA" id="ARBA00022884"/>
    </source>
</evidence>
<evidence type="ECO:0000313" key="11">
    <source>
        <dbReference type="EMBL" id="ROQ90202.1"/>
    </source>
</evidence>
<dbReference type="InterPro" id="IPR001247">
    <property type="entry name" value="ExoRNase_PH_dom1"/>
</dbReference>
<dbReference type="OrthoDB" id="9804305at2"/>
<reference evidence="11 12" key="1">
    <citation type="submission" date="2018-11" db="EMBL/GenBank/DDBJ databases">
        <title>Genomic Encyclopedia of Type Strains, Phase IV (KMG-IV): sequencing the most valuable type-strain genomes for metagenomic binning, comparative biology and taxonomic classification.</title>
        <authorList>
            <person name="Goeker M."/>
        </authorList>
    </citation>
    <scope>NUCLEOTIDE SEQUENCE [LARGE SCALE GENOMIC DNA]</scope>
    <source>
        <strain evidence="11 12">DSM 22027</strain>
    </source>
</reference>
<feature type="binding site" evidence="9">
    <location>
        <position position="490"/>
    </location>
    <ligand>
        <name>Mg(2+)</name>
        <dbReference type="ChEBI" id="CHEBI:18420"/>
    </ligand>
</feature>
<dbReference type="Pfam" id="PF03725">
    <property type="entry name" value="RNase_PH_C"/>
    <property type="match status" value="2"/>
</dbReference>
<dbReference type="AlphaFoldDB" id="A0A3N1UFU9"/>
<dbReference type="NCBIfam" id="NF008805">
    <property type="entry name" value="PRK11824.1"/>
    <property type="match status" value="1"/>
</dbReference>
<dbReference type="Pfam" id="PF01138">
    <property type="entry name" value="RNase_PH"/>
    <property type="match status" value="2"/>
</dbReference>
<dbReference type="PANTHER" id="PTHR11252:SF0">
    <property type="entry name" value="POLYRIBONUCLEOTIDE NUCLEOTIDYLTRANSFERASE 1, MITOCHONDRIAL"/>
    <property type="match status" value="1"/>
</dbReference>
<organism evidence="11 12">
    <name type="scientific">Desulfosoma caldarium</name>
    <dbReference type="NCBI Taxonomy" id="610254"/>
    <lineage>
        <taxon>Bacteria</taxon>
        <taxon>Pseudomonadati</taxon>
        <taxon>Thermodesulfobacteriota</taxon>
        <taxon>Syntrophobacteria</taxon>
        <taxon>Syntrophobacterales</taxon>
        <taxon>Syntrophobacteraceae</taxon>
        <taxon>Desulfosoma</taxon>
    </lineage>
</organism>
<comment type="function">
    <text evidence="9">Involved in mRNA degradation. Catalyzes the phosphorolysis of single-stranded polyribonucleotides processively in the 3'- to 5'-direction.</text>
</comment>
<gene>
    <name evidence="9" type="primary">pnp</name>
    <name evidence="11" type="ORF">EDC27_2817</name>
</gene>
<dbReference type="PANTHER" id="PTHR11252">
    <property type="entry name" value="POLYRIBONUCLEOTIDE NUCLEOTIDYLTRANSFERASE"/>
    <property type="match status" value="1"/>
</dbReference>
<dbReference type="Pfam" id="PF00575">
    <property type="entry name" value="S1"/>
    <property type="match status" value="1"/>
</dbReference>
<dbReference type="InterPro" id="IPR027408">
    <property type="entry name" value="PNPase/RNase_PH_dom_sf"/>
</dbReference>
<dbReference type="SUPFAM" id="SSF50249">
    <property type="entry name" value="Nucleic acid-binding proteins"/>
    <property type="match status" value="1"/>
</dbReference>
<keyword evidence="5 9" id="KW-0548">Nucleotidyltransferase</keyword>
<comment type="catalytic activity">
    <reaction evidence="9">
        <text>RNA(n+1) + phosphate = RNA(n) + a ribonucleoside 5'-diphosphate</text>
        <dbReference type="Rhea" id="RHEA:22096"/>
        <dbReference type="Rhea" id="RHEA-COMP:14527"/>
        <dbReference type="Rhea" id="RHEA-COMP:17342"/>
        <dbReference type="ChEBI" id="CHEBI:43474"/>
        <dbReference type="ChEBI" id="CHEBI:57930"/>
        <dbReference type="ChEBI" id="CHEBI:140395"/>
        <dbReference type="EC" id="2.7.7.8"/>
    </reaction>
</comment>
<dbReference type="InterPro" id="IPR003029">
    <property type="entry name" value="S1_domain"/>
</dbReference>
<dbReference type="CDD" id="cd11364">
    <property type="entry name" value="RNase_PH_PNPase_2"/>
    <property type="match status" value="1"/>
</dbReference>
<dbReference type="PROSITE" id="PS50084">
    <property type="entry name" value="KH_TYPE_1"/>
    <property type="match status" value="1"/>
</dbReference>
<feature type="domain" description="S1 motif" evidence="10">
    <location>
        <begin position="620"/>
        <end position="688"/>
    </location>
</feature>
<dbReference type="GO" id="GO:0005829">
    <property type="term" value="C:cytosol"/>
    <property type="evidence" value="ECO:0007669"/>
    <property type="project" value="TreeGrafter"/>
</dbReference>
<proteinExistence type="inferred from homology"/>
<dbReference type="SUPFAM" id="SSF54211">
    <property type="entry name" value="Ribosomal protein S5 domain 2-like"/>
    <property type="match status" value="2"/>
</dbReference>
<dbReference type="NCBIfam" id="TIGR03591">
    <property type="entry name" value="polynuc_phos"/>
    <property type="match status" value="1"/>
</dbReference>
<dbReference type="InterPro" id="IPR012340">
    <property type="entry name" value="NA-bd_OB-fold"/>
</dbReference>
<evidence type="ECO:0000256" key="1">
    <source>
        <dbReference type="ARBA" id="ARBA00004496"/>
    </source>
</evidence>
<keyword evidence="8 9" id="KW-0694">RNA-binding</keyword>
<dbReference type="GO" id="GO:0000175">
    <property type="term" value="F:3'-5'-RNA exonuclease activity"/>
    <property type="evidence" value="ECO:0007669"/>
    <property type="project" value="TreeGrafter"/>
</dbReference>
<dbReference type="InterPro" id="IPR036456">
    <property type="entry name" value="PNPase_PH_RNA-bd_sf"/>
</dbReference>
<evidence type="ECO:0000256" key="6">
    <source>
        <dbReference type="ARBA" id="ARBA00022723"/>
    </source>
</evidence>
<evidence type="ECO:0000259" key="10">
    <source>
        <dbReference type="PROSITE" id="PS50126"/>
    </source>
</evidence>
<dbReference type="RefSeq" id="WP_123291262.1">
    <property type="nucleotide sequence ID" value="NZ_RJVA01000015.1"/>
</dbReference>
<dbReference type="GO" id="GO:0000287">
    <property type="term" value="F:magnesium ion binding"/>
    <property type="evidence" value="ECO:0007669"/>
    <property type="project" value="UniProtKB-UniRule"/>
</dbReference>
<dbReference type="Gene3D" id="2.40.50.140">
    <property type="entry name" value="Nucleic acid-binding proteins"/>
    <property type="match status" value="1"/>
</dbReference>
<dbReference type="InterPro" id="IPR015848">
    <property type="entry name" value="PNPase_PH_RNA-bd_bac/org-type"/>
</dbReference>
<dbReference type="FunFam" id="2.40.50.140:FF:000023">
    <property type="entry name" value="Polyribonucleotide nucleotidyltransferase"/>
    <property type="match status" value="1"/>
</dbReference>
<dbReference type="Pfam" id="PF00013">
    <property type="entry name" value="KH_1"/>
    <property type="match status" value="1"/>
</dbReference>
<evidence type="ECO:0000256" key="7">
    <source>
        <dbReference type="ARBA" id="ARBA00022842"/>
    </source>
</evidence>
<dbReference type="GO" id="GO:0003723">
    <property type="term" value="F:RNA binding"/>
    <property type="evidence" value="ECO:0007669"/>
    <property type="project" value="UniProtKB-UniRule"/>
</dbReference>
<dbReference type="PIRSF" id="PIRSF005499">
    <property type="entry name" value="PNPase"/>
    <property type="match status" value="1"/>
</dbReference>
<dbReference type="CDD" id="cd11363">
    <property type="entry name" value="RNase_PH_PNPase_1"/>
    <property type="match status" value="1"/>
</dbReference>
<dbReference type="InterPro" id="IPR004087">
    <property type="entry name" value="KH_dom"/>
</dbReference>
<feature type="binding site" evidence="9">
    <location>
        <position position="484"/>
    </location>
    <ligand>
        <name>Mg(2+)</name>
        <dbReference type="ChEBI" id="CHEBI:18420"/>
    </ligand>
</feature>
<dbReference type="SUPFAM" id="SSF55666">
    <property type="entry name" value="Ribonuclease PH domain 2-like"/>
    <property type="match status" value="2"/>
</dbReference>
<dbReference type="SMART" id="SM00322">
    <property type="entry name" value="KH"/>
    <property type="match status" value="1"/>
</dbReference>
<keyword evidence="7 9" id="KW-0460">Magnesium</keyword>
<evidence type="ECO:0000256" key="3">
    <source>
        <dbReference type="ARBA" id="ARBA00022490"/>
    </source>
</evidence>
<comment type="cofactor">
    <cofactor evidence="9">
        <name>Mg(2+)</name>
        <dbReference type="ChEBI" id="CHEBI:18420"/>
    </cofactor>
</comment>
<evidence type="ECO:0000256" key="5">
    <source>
        <dbReference type="ARBA" id="ARBA00022695"/>
    </source>
</evidence>
<dbReference type="SUPFAM" id="SSF54791">
    <property type="entry name" value="Eukaryotic type KH-domain (KH-domain type I)"/>
    <property type="match status" value="1"/>
</dbReference>
<keyword evidence="6 9" id="KW-0479">Metal-binding</keyword>
<accession>A0A3N1UFU9</accession>
<keyword evidence="3 9" id="KW-0963">Cytoplasm</keyword>
<comment type="caution">
    <text evidence="11">The sequence shown here is derived from an EMBL/GenBank/DDBJ whole genome shotgun (WGS) entry which is preliminary data.</text>
</comment>
<dbReference type="SMART" id="SM00316">
    <property type="entry name" value="S1"/>
    <property type="match status" value="1"/>
</dbReference>
<dbReference type="SUPFAM" id="SSF46915">
    <property type="entry name" value="Polynucleotide phosphorylase/guanosine pentaphosphate synthase (PNPase/GPSI), domain 3"/>
    <property type="match status" value="1"/>
</dbReference>
<dbReference type="Pfam" id="PF03726">
    <property type="entry name" value="PNPase"/>
    <property type="match status" value="1"/>
</dbReference>
<dbReference type="InterPro" id="IPR012162">
    <property type="entry name" value="PNPase"/>
</dbReference>
<dbReference type="InterPro" id="IPR020568">
    <property type="entry name" value="Ribosomal_Su5_D2-typ_SF"/>
</dbReference>
<dbReference type="Gene3D" id="3.30.1370.10">
    <property type="entry name" value="K Homology domain, type 1"/>
    <property type="match status" value="1"/>
</dbReference>
<dbReference type="InterPro" id="IPR036345">
    <property type="entry name" value="ExoRNase_PH_dom2_sf"/>
</dbReference>
<evidence type="ECO:0000256" key="2">
    <source>
        <dbReference type="ARBA" id="ARBA00007404"/>
    </source>
</evidence>
<dbReference type="FunFam" id="3.30.230.70:FF:000002">
    <property type="entry name" value="Polyribonucleotide nucleotidyltransferase"/>
    <property type="match status" value="1"/>
</dbReference>
<dbReference type="InterPro" id="IPR004088">
    <property type="entry name" value="KH_dom_type_1"/>
</dbReference>
<keyword evidence="4 9" id="KW-0808">Transferase</keyword>
<dbReference type="GO" id="GO:0006402">
    <property type="term" value="P:mRNA catabolic process"/>
    <property type="evidence" value="ECO:0007669"/>
    <property type="project" value="UniProtKB-UniRule"/>
</dbReference>
<dbReference type="EC" id="2.7.7.8" evidence="9"/>
<evidence type="ECO:0000256" key="4">
    <source>
        <dbReference type="ARBA" id="ARBA00022679"/>
    </source>
</evidence>
<comment type="subcellular location">
    <subcellularLocation>
        <location evidence="1 9">Cytoplasm</location>
    </subcellularLocation>
</comment>
<evidence type="ECO:0000256" key="9">
    <source>
        <dbReference type="HAMAP-Rule" id="MF_01595"/>
    </source>
</evidence>
<evidence type="ECO:0000313" key="12">
    <source>
        <dbReference type="Proteomes" id="UP000276223"/>
    </source>
</evidence>
<sequence>MKKSVQVDVGGRPLIIETGHAVRQASGAVFVRYGDTVVMVAAVKEDRIREGIDFVPLMVEYQEMSYAAGRIPGGFFRREIGRPSEKETLTSRLIDRPIRPLFPKGFAYETQVIATVLSVDQENEPDVVALTGASAALHLSPIPFAGPVAAVRVGRVDGRFIINPSAAQLERSDMNVVVAGSRDAVVMVEGGAQFVPEADILEAIGEAHRAILPILDAQEELRRLAGVPKEEIVEPSIPAELEQAVRQMAAAGMREAMTTADKMQRRDKKKALHASVLAALAETFPGSEKDVERVLEKLEKETVRRMMVEERRRIDGRAFDEIRPLSIEVGLLPRTHGSALFRRGETQVLAVTTLGSSSDEQKIEALTGESFKSFMLHYNFPPYSVGEVRPLRGPGRREIGHGALAERAVKPILPPNGTFPYTIRVVCEVLESNGSSSMASVCGACLSLMDAGVPVQDMVAGIAMGLIKEGDNFLILSDILGDEDHLGDMDFKVTGNEKGVTAIQMDVKIAGISREIMTRALEQARQGRLFILSRMREVISTPRSELSPYAPRMEVIQINPEKIRDVIGPGGKIIRGIVAETGAKIDIEDSGRVVIMSPDKDACQKAIDRIRGLTMEPEIGQVYMARVTKVTDFGAFAEILPHTEGLIHISQLDHKRVQKVTDVVKEGDEVLVKVIDIDREGRIRLSRKAVLGDPEHRKGRGRVGS</sequence>
<dbReference type="FunFam" id="3.30.230.70:FF:000001">
    <property type="entry name" value="Polyribonucleotide nucleotidyltransferase"/>
    <property type="match status" value="1"/>
</dbReference>
<dbReference type="CDD" id="cd04472">
    <property type="entry name" value="S1_PNPase"/>
    <property type="match status" value="1"/>
</dbReference>
<dbReference type="GO" id="GO:0004654">
    <property type="term" value="F:polyribonucleotide nucleotidyltransferase activity"/>
    <property type="evidence" value="ECO:0007669"/>
    <property type="project" value="UniProtKB-UniRule"/>
</dbReference>
<dbReference type="EMBL" id="RJVA01000015">
    <property type="protein sequence ID" value="ROQ90202.1"/>
    <property type="molecule type" value="Genomic_DNA"/>
</dbReference>
<dbReference type="Proteomes" id="UP000276223">
    <property type="component" value="Unassembled WGS sequence"/>
</dbReference>
<protein>
    <recommendedName>
        <fullName evidence="9">Polyribonucleotide nucleotidyltransferase</fullName>
        <ecNumber evidence="9">2.7.7.8</ecNumber>
    </recommendedName>
    <alternativeName>
        <fullName evidence="9">Polynucleotide phosphorylase</fullName>
        <shortName evidence="9">PNPase</shortName>
    </alternativeName>
</protein>
<dbReference type="FunFam" id="3.30.1370.10:FF:000001">
    <property type="entry name" value="Polyribonucleotide nucleotidyltransferase"/>
    <property type="match status" value="1"/>
</dbReference>
<dbReference type="CDD" id="cd02393">
    <property type="entry name" value="KH-I_PNPase"/>
    <property type="match status" value="1"/>
</dbReference>
<dbReference type="PROSITE" id="PS50126">
    <property type="entry name" value="S1"/>
    <property type="match status" value="1"/>
</dbReference>
<dbReference type="HAMAP" id="MF_01595">
    <property type="entry name" value="PNPase"/>
    <property type="match status" value="1"/>
</dbReference>
<comment type="similarity">
    <text evidence="2 9">Belongs to the polyribonucleotide nucleotidyltransferase family.</text>
</comment>
<name>A0A3N1UFU9_9BACT</name>